<dbReference type="Proteomes" id="UP001392437">
    <property type="component" value="Unassembled WGS sequence"/>
</dbReference>
<sequence length="357" mass="38626">MAQLMEMMRVTLFGSRNDAASGKGTSFDPSHHIPSLAGKIVMVTGAAGDLGRTTAVQLAQYGKPARLYIADLPRGPDEKEEILRRVAREAYGTEGEEEATSGPNPASGRGMSGENNNDDVATRTEFRFLDLDLSSLETVRACAAEFLAREERLDILVLNAGIIRVAPGTTREGYESHFGINYLGHALLARLLVPVLARTAEQLQPDARVVVVSSEGHAMAPKGGIQFDKLKTSCAEMSYTQRYGQSKLALIDLAKQLARRYPQLKVAAVHPGRVLTGMADSLSKESLLVRLTAPIAPLVCVPVTTGVKNHLWAATSPDVVSGKYYEPVGIPDKESAVAKDDNLSDQLWEWTEKQLGN</sequence>
<evidence type="ECO:0000313" key="6">
    <source>
        <dbReference type="Proteomes" id="UP001392437"/>
    </source>
</evidence>
<dbReference type="InterPro" id="IPR036291">
    <property type="entry name" value="NAD(P)-bd_dom_sf"/>
</dbReference>
<dbReference type="EMBL" id="JAQQWP010000010">
    <property type="protein sequence ID" value="KAK8096857.1"/>
    <property type="molecule type" value="Genomic_DNA"/>
</dbReference>
<dbReference type="PANTHER" id="PTHR24320">
    <property type="entry name" value="RETINOL DEHYDROGENASE"/>
    <property type="match status" value="1"/>
</dbReference>
<evidence type="ECO:0000256" key="2">
    <source>
        <dbReference type="ARBA" id="ARBA00022857"/>
    </source>
</evidence>
<organism evidence="5 6">
    <name type="scientific">Apiospora kogelbergensis</name>
    <dbReference type="NCBI Taxonomy" id="1337665"/>
    <lineage>
        <taxon>Eukaryota</taxon>
        <taxon>Fungi</taxon>
        <taxon>Dikarya</taxon>
        <taxon>Ascomycota</taxon>
        <taxon>Pezizomycotina</taxon>
        <taxon>Sordariomycetes</taxon>
        <taxon>Xylariomycetidae</taxon>
        <taxon>Amphisphaeriales</taxon>
        <taxon>Apiosporaceae</taxon>
        <taxon>Apiospora</taxon>
    </lineage>
</organism>
<dbReference type="Gene3D" id="3.40.50.720">
    <property type="entry name" value="NAD(P)-binding Rossmann-like Domain"/>
    <property type="match status" value="1"/>
</dbReference>
<accession>A0AAW0QA09</accession>
<dbReference type="SUPFAM" id="SSF51735">
    <property type="entry name" value="NAD(P)-binding Rossmann-fold domains"/>
    <property type="match status" value="1"/>
</dbReference>
<protein>
    <submittedName>
        <fullName evidence="5">NAD(P)-binding domain protein</fullName>
    </submittedName>
</protein>
<evidence type="ECO:0000256" key="3">
    <source>
        <dbReference type="ARBA" id="ARBA00023002"/>
    </source>
</evidence>
<dbReference type="PANTHER" id="PTHR24320:SF282">
    <property type="entry name" value="WW DOMAIN-CONTAINING OXIDOREDUCTASE"/>
    <property type="match status" value="1"/>
</dbReference>
<dbReference type="InterPro" id="IPR002347">
    <property type="entry name" value="SDR_fam"/>
</dbReference>
<dbReference type="GO" id="GO:0016491">
    <property type="term" value="F:oxidoreductase activity"/>
    <property type="evidence" value="ECO:0007669"/>
    <property type="project" value="UniProtKB-KW"/>
</dbReference>
<dbReference type="Pfam" id="PF13561">
    <property type="entry name" value="adh_short_C2"/>
    <property type="match status" value="1"/>
</dbReference>
<gene>
    <name evidence="5" type="ORF">PG999_012801</name>
</gene>
<comment type="caution">
    <text evidence="5">The sequence shown here is derived from an EMBL/GenBank/DDBJ whole genome shotgun (WGS) entry which is preliminary data.</text>
</comment>
<name>A0AAW0QA09_9PEZI</name>
<dbReference type="AlphaFoldDB" id="A0AAW0QA09"/>
<keyword evidence="2" id="KW-0521">NADP</keyword>
<reference evidence="5 6" key="1">
    <citation type="submission" date="2023-01" db="EMBL/GenBank/DDBJ databases">
        <title>Analysis of 21 Apiospora genomes using comparative genomics revels a genus with tremendous synthesis potential of carbohydrate active enzymes and secondary metabolites.</title>
        <authorList>
            <person name="Sorensen T."/>
        </authorList>
    </citation>
    <scope>NUCLEOTIDE SEQUENCE [LARGE SCALE GENOMIC DNA]</scope>
    <source>
        <strain evidence="5 6">CBS 117206</strain>
    </source>
</reference>
<evidence type="ECO:0000256" key="4">
    <source>
        <dbReference type="SAM" id="MobiDB-lite"/>
    </source>
</evidence>
<dbReference type="InterPro" id="IPR020904">
    <property type="entry name" value="Sc_DH/Rdtase_CS"/>
</dbReference>
<evidence type="ECO:0000313" key="5">
    <source>
        <dbReference type="EMBL" id="KAK8096857.1"/>
    </source>
</evidence>
<evidence type="ECO:0000256" key="1">
    <source>
        <dbReference type="ARBA" id="ARBA00006484"/>
    </source>
</evidence>
<dbReference type="PRINTS" id="PR00081">
    <property type="entry name" value="GDHRDH"/>
</dbReference>
<keyword evidence="6" id="KW-1185">Reference proteome</keyword>
<keyword evidence="3" id="KW-0560">Oxidoreductase</keyword>
<proteinExistence type="inferred from homology"/>
<comment type="similarity">
    <text evidence="1">Belongs to the short-chain dehydrogenases/reductases (SDR) family.</text>
</comment>
<feature type="region of interest" description="Disordered" evidence="4">
    <location>
        <begin position="89"/>
        <end position="118"/>
    </location>
</feature>
<dbReference type="PROSITE" id="PS00061">
    <property type="entry name" value="ADH_SHORT"/>
    <property type="match status" value="1"/>
</dbReference>